<reference evidence="10" key="1">
    <citation type="journal article" date="2023" name="Genome Biol. Evol.">
        <title>Long-read-based Genome Assembly of Drosophila gunungcola Reveals Fewer Chemosensory Genes in Flower-breeding Species.</title>
        <authorList>
            <person name="Negi A."/>
            <person name="Liao B.Y."/>
            <person name="Yeh S.D."/>
        </authorList>
    </citation>
    <scope>NUCLEOTIDE SEQUENCE</scope>
    <source>
        <strain evidence="10">Sukarami</strain>
    </source>
</reference>
<dbReference type="InterPro" id="IPR044998">
    <property type="entry name" value="Timeless"/>
</dbReference>
<evidence type="ECO:0000256" key="1">
    <source>
        <dbReference type="ARBA" id="ARBA00004123"/>
    </source>
</evidence>
<dbReference type="PROSITE" id="PS00518">
    <property type="entry name" value="ZF_RING_1"/>
    <property type="match status" value="1"/>
</dbReference>
<dbReference type="GO" id="GO:0009649">
    <property type="term" value="P:entrainment of circadian clock"/>
    <property type="evidence" value="ECO:0007669"/>
    <property type="project" value="TreeGrafter"/>
</dbReference>
<evidence type="ECO:0000256" key="8">
    <source>
        <dbReference type="SAM" id="MobiDB-lite"/>
    </source>
</evidence>
<dbReference type="Pfam" id="PF13639">
    <property type="entry name" value="zf-RING_2"/>
    <property type="match status" value="1"/>
</dbReference>
<evidence type="ECO:0000256" key="5">
    <source>
        <dbReference type="ARBA" id="ARBA00023242"/>
    </source>
</evidence>
<keyword evidence="6" id="KW-0131">Cell cycle</keyword>
<protein>
    <recommendedName>
        <fullName evidence="9">RING-type domain-containing protein</fullName>
    </recommendedName>
</protein>
<proteinExistence type="predicted"/>
<feature type="compositionally biased region" description="Basic residues" evidence="8">
    <location>
        <begin position="416"/>
        <end position="433"/>
    </location>
</feature>
<keyword evidence="11" id="KW-1185">Reference proteome</keyword>
<dbReference type="SUPFAM" id="SSF57850">
    <property type="entry name" value="RING/U-box"/>
    <property type="match status" value="1"/>
</dbReference>
<evidence type="ECO:0000256" key="7">
    <source>
        <dbReference type="PROSITE-ProRule" id="PRU00175"/>
    </source>
</evidence>
<comment type="subcellular location">
    <subcellularLocation>
        <location evidence="1">Nucleus</location>
    </subcellularLocation>
</comment>
<accession>A0A9P9YYA0</accession>
<evidence type="ECO:0000313" key="11">
    <source>
        <dbReference type="Proteomes" id="UP001059596"/>
    </source>
</evidence>
<gene>
    <name evidence="10" type="ORF">M5D96_001522</name>
</gene>
<comment type="caution">
    <text evidence="10">The sequence shown here is derived from an EMBL/GenBank/DDBJ whole genome shotgun (WGS) entry which is preliminary data.</text>
</comment>
<feature type="region of interest" description="Disordered" evidence="8">
    <location>
        <begin position="415"/>
        <end position="434"/>
    </location>
</feature>
<dbReference type="Gene3D" id="3.30.40.10">
    <property type="entry name" value="Zinc/RING finger domain, C3HC4 (zinc finger)"/>
    <property type="match status" value="1"/>
</dbReference>
<evidence type="ECO:0000256" key="4">
    <source>
        <dbReference type="ARBA" id="ARBA00022833"/>
    </source>
</evidence>
<dbReference type="Proteomes" id="UP001059596">
    <property type="component" value="Chromosome 3R"/>
</dbReference>
<dbReference type="EMBL" id="JAMKOV010000001">
    <property type="protein sequence ID" value="KAI8045342.1"/>
    <property type="molecule type" value="Genomic_DNA"/>
</dbReference>
<evidence type="ECO:0000259" key="9">
    <source>
        <dbReference type="PROSITE" id="PS50089"/>
    </source>
</evidence>
<dbReference type="PROSITE" id="PS50089">
    <property type="entry name" value="ZF_RING_2"/>
    <property type="match status" value="1"/>
</dbReference>
<evidence type="ECO:0000256" key="2">
    <source>
        <dbReference type="ARBA" id="ARBA00022723"/>
    </source>
</evidence>
<dbReference type="InterPro" id="IPR001841">
    <property type="entry name" value="Znf_RING"/>
</dbReference>
<dbReference type="GO" id="GO:0003677">
    <property type="term" value="F:DNA binding"/>
    <property type="evidence" value="ECO:0007669"/>
    <property type="project" value="TreeGrafter"/>
</dbReference>
<dbReference type="PANTHER" id="PTHR22940:SF4">
    <property type="entry name" value="PROTEIN TIMELESS HOMOLOG"/>
    <property type="match status" value="1"/>
</dbReference>
<dbReference type="Pfam" id="PF04821">
    <property type="entry name" value="TIMELESS"/>
    <property type="match status" value="2"/>
</dbReference>
<dbReference type="InterPro" id="IPR017907">
    <property type="entry name" value="Znf_RING_CS"/>
</dbReference>
<dbReference type="GO" id="GO:0000076">
    <property type="term" value="P:DNA replication checkpoint signaling"/>
    <property type="evidence" value="ECO:0007669"/>
    <property type="project" value="TreeGrafter"/>
</dbReference>
<dbReference type="GO" id="GO:0008270">
    <property type="term" value="F:zinc ion binding"/>
    <property type="evidence" value="ECO:0007669"/>
    <property type="project" value="UniProtKB-KW"/>
</dbReference>
<keyword evidence="2" id="KW-0479">Metal-binding</keyword>
<keyword evidence="5" id="KW-0539">Nucleus</keyword>
<dbReference type="InterPro" id="IPR013083">
    <property type="entry name" value="Znf_RING/FYVE/PHD"/>
</dbReference>
<dbReference type="GO" id="GO:0043111">
    <property type="term" value="P:replication fork arrest"/>
    <property type="evidence" value="ECO:0007669"/>
    <property type="project" value="TreeGrafter"/>
</dbReference>
<dbReference type="SMART" id="SM00184">
    <property type="entry name" value="RING"/>
    <property type="match status" value="1"/>
</dbReference>
<feature type="region of interest" description="Disordered" evidence="8">
    <location>
        <begin position="682"/>
        <end position="713"/>
    </location>
</feature>
<dbReference type="PANTHER" id="PTHR22940">
    <property type="entry name" value="TIMEOUT/TIMELESS-2"/>
    <property type="match status" value="1"/>
</dbReference>
<sequence length="824" mass="95174">MSVLLADLDATCAALGYSDGQKYQAEPDAAESLKHLIWILRRDLDNHEYRRHLGRAKVLQTDLVYMLPDYVHHEELSDLLIRLLVILTNPTLLLYREGAPKDNHGRKVFMELIDILQGYKAAFARDKIWSSLFEKLKQALEIVIRQVADMSNQMEEFPEDQHSYYSCLVCMRTARSPRVGFCGHHFCGMCIRNWMLTQGSRAKCPYCQARIGENTLITIRRSNSPDGRTCKSIDDHRRRLNMSSGYVRELAILPAAGMFLRGHVEHPPEQLPRVKPLPPQMLRQLFPSPLAAHLYGPHALQDFAIRSEEQNLLIERILVLVRNVLQVPANPEAECRADNDASLHDQVIWALHQTGMLDLVLFVISSPDEEQFHLHGLEIVCLLYREQSAESLADASLQRSLSEKQRDQQELLAARRRERARRQARPPTGRHSRFGGTYVIRNMKSVSDRDVICHQALERVSAIDFDREKEQQKRSHRHIKEEAQVTRRSAFTVRLCLREYCIEVLRSAYNTLVRQVRRVLERNAGSSSHDDSYLLWAIRFFMEFNRLSGLQLQLVSESLSVQCFHWVLTRMQHDMDMIVSDKKQARLWAKRLHVALLTFRELLQSLLALQRLKDDNNARALFDMLLNNVCYVLEYRETVLHLLMNYNEAHSTKVFLRDVVETANVFIKMMERFCQDSVVVQDKRRGGGGGRKKKQPVAKSKPSTAPQPTEEELSSKWAELATEVCSLLSADLEMPEDEQPMPFDAASEKSIDDQREDCMIRINKLLRSEKLDQAVALLRAAREVWPENEVFGAISAAPEDELLLLREIFMYNITTGEWWKSTRE</sequence>
<dbReference type="InterPro" id="IPR006906">
    <property type="entry name" value="Timeless_N"/>
</dbReference>
<dbReference type="GO" id="GO:0031298">
    <property type="term" value="C:replication fork protection complex"/>
    <property type="evidence" value="ECO:0007669"/>
    <property type="project" value="TreeGrafter"/>
</dbReference>
<keyword evidence="4" id="KW-0862">Zinc</keyword>
<dbReference type="AlphaFoldDB" id="A0A9P9YYA0"/>
<dbReference type="GO" id="GO:0006281">
    <property type="term" value="P:DNA repair"/>
    <property type="evidence" value="ECO:0007669"/>
    <property type="project" value="TreeGrafter"/>
</dbReference>
<keyword evidence="3 7" id="KW-0863">Zinc-finger</keyword>
<evidence type="ECO:0000313" key="10">
    <source>
        <dbReference type="EMBL" id="KAI8045342.1"/>
    </source>
</evidence>
<feature type="domain" description="RING-type" evidence="9">
    <location>
        <begin position="167"/>
        <end position="208"/>
    </location>
</feature>
<evidence type="ECO:0000256" key="3">
    <source>
        <dbReference type="ARBA" id="ARBA00022771"/>
    </source>
</evidence>
<evidence type="ECO:0000256" key="6">
    <source>
        <dbReference type="ARBA" id="ARBA00023306"/>
    </source>
</evidence>
<organism evidence="10 11">
    <name type="scientific">Drosophila gunungcola</name>
    <name type="common">fruit fly</name>
    <dbReference type="NCBI Taxonomy" id="103775"/>
    <lineage>
        <taxon>Eukaryota</taxon>
        <taxon>Metazoa</taxon>
        <taxon>Ecdysozoa</taxon>
        <taxon>Arthropoda</taxon>
        <taxon>Hexapoda</taxon>
        <taxon>Insecta</taxon>
        <taxon>Pterygota</taxon>
        <taxon>Neoptera</taxon>
        <taxon>Endopterygota</taxon>
        <taxon>Diptera</taxon>
        <taxon>Brachycera</taxon>
        <taxon>Muscomorpha</taxon>
        <taxon>Ephydroidea</taxon>
        <taxon>Drosophilidae</taxon>
        <taxon>Drosophila</taxon>
        <taxon>Sophophora</taxon>
    </lineage>
</organism>
<name>A0A9P9YYA0_9MUSC</name>